<dbReference type="InterPro" id="IPR013087">
    <property type="entry name" value="Znf_C2H2_type"/>
</dbReference>
<evidence type="ECO:0000259" key="6">
    <source>
        <dbReference type="PROSITE" id="PS00028"/>
    </source>
</evidence>
<dbReference type="SUPFAM" id="SSF57667">
    <property type="entry name" value="beta-beta-alpha zinc fingers"/>
    <property type="match status" value="1"/>
</dbReference>
<dbReference type="SMART" id="SM00355">
    <property type="entry name" value="ZnF_C2H2"/>
    <property type="match status" value="3"/>
</dbReference>
<dbReference type="InterPro" id="IPR041661">
    <property type="entry name" value="ZN622/Rei1/Reh1_Znf-C2H2"/>
</dbReference>
<evidence type="ECO:0000256" key="5">
    <source>
        <dbReference type="SAM" id="MobiDB-lite"/>
    </source>
</evidence>
<dbReference type="InterPro" id="IPR036236">
    <property type="entry name" value="Znf_C2H2_sf"/>
</dbReference>
<evidence type="ECO:0000256" key="3">
    <source>
        <dbReference type="ARBA" id="ARBA00022833"/>
    </source>
</evidence>
<dbReference type="PANTHER" id="PTHR13267:SF3">
    <property type="entry name" value="ZINC FINGER PROTEIN 277"/>
    <property type="match status" value="1"/>
</dbReference>
<dbReference type="AlphaFoldDB" id="G0TWZ5"/>
<evidence type="ECO:0000256" key="2">
    <source>
        <dbReference type="ARBA" id="ARBA00022771"/>
    </source>
</evidence>
<feature type="domain" description="C2H2-type" evidence="6">
    <location>
        <begin position="28"/>
        <end position="49"/>
    </location>
</feature>
<accession>G0TWZ5</accession>
<dbReference type="Pfam" id="PF12756">
    <property type="entry name" value="zf-C2H2_2"/>
    <property type="match status" value="1"/>
</dbReference>
<name>G0TWZ5_TRYVY</name>
<keyword evidence="1" id="KW-0479">Metal-binding</keyword>
<dbReference type="PROSITE" id="PS00028">
    <property type="entry name" value="ZINC_FINGER_C2H2_1"/>
    <property type="match status" value="1"/>
</dbReference>
<reference evidence="7" key="1">
    <citation type="journal article" date="2012" name="Proc. Natl. Acad. Sci. U.S.A.">
        <title>Antigenic diversity is generated by distinct evolutionary mechanisms in African trypanosome species.</title>
        <authorList>
            <person name="Jackson A.P."/>
            <person name="Berry A."/>
            <person name="Aslett M."/>
            <person name="Allison H.C."/>
            <person name="Burton P."/>
            <person name="Vavrova-Anderson J."/>
            <person name="Brown R."/>
            <person name="Browne H."/>
            <person name="Corton N."/>
            <person name="Hauser H."/>
            <person name="Gamble J."/>
            <person name="Gilderthorp R."/>
            <person name="Marcello L."/>
            <person name="McQuillan J."/>
            <person name="Otto T.D."/>
            <person name="Quail M.A."/>
            <person name="Sanders M.J."/>
            <person name="van Tonder A."/>
            <person name="Ginger M.L."/>
            <person name="Field M.C."/>
            <person name="Barry J.D."/>
            <person name="Hertz-Fowler C."/>
            <person name="Berriman M."/>
        </authorList>
    </citation>
    <scope>NUCLEOTIDE SEQUENCE</scope>
    <source>
        <strain evidence="7">Y486</strain>
    </source>
</reference>
<comment type="similarity">
    <text evidence="4">Belongs to the ZNF277 family.</text>
</comment>
<keyword evidence="2" id="KW-0863">Zinc-finger</keyword>
<dbReference type="GO" id="GO:0008270">
    <property type="term" value="F:zinc ion binding"/>
    <property type="evidence" value="ECO:0007669"/>
    <property type="project" value="UniProtKB-KW"/>
</dbReference>
<dbReference type="OMA" id="DFPMVPT"/>
<protein>
    <recommendedName>
        <fullName evidence="6">C2H2-type domain-containing protein</fullName>
    </recommendedName>
</protein>
<evidence type="ECO:0000313" key="7">
    <source>
        <dbReference type="EMBL" id="CCC48484.1"/>
    </source>
</evidence>
<evidence type="ECO:0000256" key="1">
    <source>
        <dbReference type="ARBA" id="ARBA00022723"/>
    </source>
</evidence>
<keyword evidence="3" id="KW-0862">Zinc</keyword>
<dbReference type="InterPro" id="IPR040048">
    <property type="entry name" value="ZNF277"/>
</dbReference>
<dbReference type="VEuPathDB" id="TriTrypDB:TvY486_0602750"/>
<feature type="region of interest" description="Disordered" evidence="5">
    <location>
        <begin position="130"/>
        <end position="152"/>
    </location>
</feature>
<sequence length="324" mass="36461">MADIYRLRTLCNMVMERHKTDRQKDFRCIICRQILRGQASVMEHCKLSHGVTIAHFDNIADLDGFLTELGSLLVPDECENLYCPVCRFVCSDQAALEVHIRENGHTQWDAKMIPSLAQFCIGLPAEGEQEETEEEAEEYNGDADHGSGDEGLDGEWDEEPVVCLFCDTLSTDCLAHMKNEHSVDFQTSMRIHKGVHDVYDVIRVVNVIRKCVARGTCPHHYQGNSTEAELCARDIAQSSLHDHLARHPEHSIPLIVPTGDKELIPLIAGDAFISSIVISGDLILNESHSRQDAMEEVEDYPMVPTVLELARRKMQGMDYSTTQK</sequence>
<feature type="compositionally biased region" description="Acidic residues" evidence="5">
    <location>
        <begin position="130"/>
        <end position="141"/>
    </location>
</feature>
<dbReference type="PANTHER" id="PTHR13267">
    <property type="entry name" value="ZINC FINGER PROTEIN 277"/>
    <property type="match status" value="1"/>
</dbReference>
<dbReference type="EMBL" id="HE573022">
    <property type="protein sequence ID" value="CCC48484.1"/>
    <property type="molecule type" value="Genomic_DNA"/>
</dbReference>
<organism evidence="7">
    <name type="scientific">Trypanosoma vivax (strain Y486)</name>
    <dbReference type="NCBI Taxonomy" id="1055687"/>
    <lineage>
        <taxon>Eukaryota</taxon>
        <taxon>Discoba</taxon>
        <taxon>Euglenozoa</taxon>
        <taxon>Kinetoplastea</taxon>
        <taxon>Metakinetoplastina</taxon>
        <taxon>Trypanosomatida</taxon>
        <taxon>Trypanosomatidae</taxon>
        <taxon>Trypanosoma</taxon>
        <taxon>Duttonella</taxon>
    </lineage>
</organism>
<proteinExistence type="inferred from homology"/>
<evidence type="ECO:0000256" key="4">
    <source>
        <dbReference type="ARBA" id="ARBA00034119"/>
    </source>
</evidence>
<gene>
    <name evidence="7" type="ORF">TVY486_0602750</name>
</gene>